<dbReference type="Proteomes" id="UP000006196">
    <property type="component" value="Unassembled WGS sequence"/>
</dbReference>
<gene>
    <name evidence="1" type="ORF">HMPREF0298_1943</name>
</gene>
<dbReference type="OrthoDB" id="10019519at2"/>
<reference evidence="1" key="1">
    <citation type="submission" date="2009-01" db="EMBL/GenBank/DDBJ databases">
        <authorList>
            <person name="Qin X."/>
            <person name="Bachman B."/>
            <person name="Battles P."/>
            <person name="Bell A."/>
            <person name="Bess C."/>
            <person name="Bickham C."/>
            <person name="Chaboub L."/>
            <person name="Chen D."/>
            <person name="Coyle M."/>
            <person name="Deiros D.R."/>
            <person name="Dinh H."/>
            <person name="Forbes L."/>
            <person name="Fowler G."/>
            <person name="Francisco L."/>
            <person name="Fu Q."/>
            <person name="Gubbala S."/>
            <person name="Hale W."/>
            <person name="Han Y."/>
            <person name="Hemphill L."/>
            <person name="Highlander S.K."/>
            <person name="Hirani K."/>
            <person name="Hogues M."/>
            <person name="Jackson L."/>
            <person name="Jakkamsetti A."/>
            <person name="Javaid M."/>
            <person name="Jiang H."/>
            <person name="Korchina V."/>
            <person name="Kovar C."/>
            <person name="Lara F."/>
            <person name="Lee S."/>
            <person name="Mata R."/>
            <person name="Mathew T."/>
            <person name="Moen C."/>
            <person name="Morales K."/>
            <person name="Munidasa M."/>
            <person name="Nazareth L."/>
            <person name="Ngo R."/>
            <person name="Nguyen L."/>
            <person name="Okwuonu G."/>
            <person name="Ongeri F."/>
            <person name="Patil S."/>
            <person name="Petrosino J."/>
            <person name="Pham C."/>
            <person name="Pham P."/>
            <person name="Pu L.-L."/>
            <person name="Puazo M."/>
            <person name="Raj R."/>
            <person name="Reid J."/>
            <person name="Rouhana J."/>
            <person name="Saada N."/>
            <person name="Shang Y."/>
            <person name="Simmons D."/>
            <person name="Thornton R."/>
            <person name="Warren J."/>
            <person name="Weissenberger G."/>
            <person name="Zhang J."/>
            <person name="Zhang L."/>
            <person name="Zhou C."/>
            <person name="Zhu D."/>
            <person name="Muzny D."/>
            <person name="Worley K."/>
            <person name="Gibbs R."/>
        </authorList>
    </citation>
    <scope>NUCLEOTIDE SEQUENCE [LARGE SCALE GENOMIC DNA]</scope>
    <source>
        <strain evidence="1">DSM 44291</strain>
    </source>
</reference>
<evidence type="ECO:0000313" key="1">
    <source>
        <dbReference type="EMBL" id="EEI16249.1"/>
    </source>
</evidence>
<dbReference type="EMBL" id="ACHJ01000160">
    <property type="protein sequence ID" value="EEI16249.1"/>
    <property type="molecule type" value="Genomic_DNA"/>
</dbReference>
<dbReference type="RefSeq" id="WP_006839236.1">
    <property type="nucleotide sequence ID" value="NZ_GG667191.1"/>
</dbReference>
<name>C0XU23_CORLD</name>
<dbReference type="AlphaFoldDB" id="C0XU23"/>
<organism evidence="1 2">
    <name type="scientific">Corynebacterium lipophiloflavum (strain ATCC 700352 / DSM 44291 / CCUG 37336 / JCM 10383 / DMMZ 1944)</name>
    <dbReference type="NCBI Taxonomy" id="525263"/>
    <lineage>
        <taxon>Bacteria</taxon>
        <taxon>Bacillati</taxon>
        <taxon>Actinomycetota</taxon>
        <taxon>Actinomycetes</taxon>
        <taxon>Mycobacteriales</taxon>
        <taxon>Corynebacteriaceae</taxon>
        <taxon>Corynebacterium</taxon>
    </lineage>
</organism>
<comment type="caution">
    <text evidence="1">The sequence shown here is derived from an EMBL/GenBank/DDBJ whole genome shotgun (WGS) entry which is preliminary data.</text>
</comment>
<dbReference type="STRING" id="525263.HMPREF0298_1943"/>
<accession>C0XU23</accession>
<dbReference type="eggNOG" id="ENOG5031KHR">
    <property type="taxonomic scope" value="Bacteria"/>
</dbReference>
<dbReference type="HOGENOM" id="CLU_596797_0_0_11"/>
<sequence length="458" mass="46524">MTEVIFDVVDLVGEVHPGDAVRIWPPFAATTVDGRVKSTRAVEINVSSGPVTKNVDPGALMVQLQCDGFSDTQARQVTVPEAGPVSLRDLLLNEFDYAPAVVSTVARLTERAEDATERAEDIADTFGSLNGVTKAVSDAAASAQAARESAETATSAASSANESGSVAASSASTATQAEQIIAEYRQTVIAARDETLTARGETVTAAGNAAASESNAADSAMTAAGSQAGAQAAEVAASDSAAAAAASAAAATVEADRAKKEADRAGQAAEESSVKAVSDKVNEILAGAPEAYDTLLEIATELERGASAEAALTAAIAGKAPLDHIHTAQDVGAAPAFHEHNARDVWDASGSTVQQVLDSHELKVREISGIKTSLDSKVNTSDVSSTLTNGSVVRRTATGTINVASPTDPAEAATKGYVDAIPWLLCGEGAPPESLPGAAVGRFYLDVTTGNIHKITGV</sequence>
<proteinExistence type="predicted"/>
<keyword evidence="2" id="KW-1185">Reference proteome</keyword>
<protein>
    <submittedName>
        <fullName evidence="1">Uncharacterized protein</fullName>
    </submittedName>
</protein>
<evidence type="ECO:0000313" key="2">
    <source>
        <dbReference type="Proteomes" id="UP000006196"/>
    </source>
</evidence>